<evidence type="ECO:0000256" key="1">
    <source>
        <dbReference type="SAM" id="Coils"/>
    </source>
</evidence>
<dbReference type="AlphaFoldDB" id="A0A2N9LF26"/>
<dbReference type="PANTHER" id="PTHR45588:SF1">
    <property type="entry name" value="WW DOMAIN-CONTAINING PROTEIN"/>
    <property type="match status" value="1"/>
</dbReference>
<protein>
    <submittedName>
        <fullName evidence="2">TPR repeat protein</fullName>
    </submittedName>
</protein>
<accession>A0A2N9LF26</accession>
<dbReference type="EMBL" id="OKRB01000088">
    <property type="protein sequence ID" value="SPE21625.1"/>
    <property type="molecule type" value="Genomic_DNA"/>
</dbReference>
<gene>
    <name evidence="2" type="ORF">SBA5_310020</name>
</gene>
<feature type="coiled-coil region" evidence="1">
    <location>
        <begin position="375"/>
        <end position="421"/>
    </location>
</feature>
<reference evidence="3" key="1">
    <citation type="submission" date="2018-02" db="EMBL/GenBank/DDBJ databases">
        <authorList>
            <person name="Hausmann B."/>
        </authorList>
    </citation>
    <scope>NUCLEOTIDE SEQUENCE [LARGE SCALE GENOMIC DNA]</scope>
    <source>
        <strain evidence="3">Peat soil MAG SbA5</strain>
    </source>
</reference>
<sequence>MLACRLIRGFAFLLAITPIWPQEMHDHGVPDKLGTVSFPVSCVPRVQQDFNRSVALLHSFAYSAAQASFQNVAERDPGCAMAHWGVAMSLFHELWEPHLSSDAVVLGEREIQLARHVGVPSHREKGFIDALAFIFDDASQIPYSTRALNYEQAMGRLAGEDGADVETRVFYSLALISNASPTDKSHARQKRALALLEPLGRAYPDHPGILHYEIHACDNAELAQRGLEPARTYSRVAPSVPHALHMPSHIFTRLGLWQDSIASNLAAMDAARHQGDTGEELHAMDYLVYAYLQLGRNNEADQVLRRLQGITALDEREFKGAYAATAMPVRCAVERHRWAEAAAIMPPQGAPPYVTAIAVWARGLALAWGEHQSTIGAETDRLQQLESQLRDAQDDYWAVQVKLLRQELMAWAAQANGQEQEAFALMRDTANEEDSIEKLPVTPGPVIPAREQLGYLLLLQHDPIEAAKQFRIALTDAPGRRGSIDGLASATAAASQK</sequence>
<name>A0A2N9LF26_9BACT</name>
<organism evidence="2 3">
    <name type="scientific">Candidatus Sulfuritelmatomonas gaucii</name>
    <dbReference type="NCBI Taxonomy" id="2043161"/>
    <lineage>
        <taxon>Bacteria</taxon>
        <taxon>Pseudomonadati</taxon>
        <taxon>Acidobacteriota</taxon>
        <taxon>Terriglobia</taxon>
        <taxon>Terriglobales</taxon>
        <taxon>Acidobacteriaceae</taxon>
        <taxon>Candidatus Sulfuritelmatomonas</taxon>
    </lineage>
</organism>
<evidence type="ECO:0000313" key="3">
    <source>
        <dbReference type="Proteomes" id="UP000239735"/>
    </source>
</evidence>
<dbReference type="PANTHER" id="PTHR45588">
    <property type="entry name" value="TPR DOMAIN-CONTAINING PROTEIN"/>
    <property type="match status" value="1"/>
</dbReference>
<proteinExistence type="predicted"/>
<keyword evidence="1" id="KW-0175">Coiled coil</keyword>
<dbReference type="Proteomes" id="UP000239735">
    <property type="component" value="Unassembled WGS sequence"/>
</dbReference>
<evidence type="ECO:0000313" key="2">
    <source>
        <dbReference type="EMBL" id="SPE21625.1"/>
    </source>
</evidence>